<sequence>MPAYLPSAFQFSPPSPFRSWSPTTCVVCDSGGFGPTSPVLFLRLGVGGEVKRSRACMHATRVPRVVLCGGGLHGPGWESMDAPCRRAARCGGGHSRRPTVVLERWITREPDACGTSDACARHFRREKCGGTAAGTKSRGVDFVFLCLSHPLRFLHDHNRRKKREKEQLGGC</sequence>
<protein>
    <submittedName>
        <fullName evidence="1">Uncharacterized protein</fullName>
    </submittedName>
</protein>
<proteinExistence type="predicted"/>
<dbReference type="AlphaFoldDB" id="A0A368RF33"/>
<name>A0A368RF33_SETIT</name>
<reference evidence="1" key="2">
    <citation type="submission" date="2015-07" db="EMBL/GenBank/DDBJ databases">
        <authorList>
            <person name="Noorani M."/>
        </authorList>
    </citation>
    <scope>NUCLEOTIDE SEQUENCE</scope>
    <source>
        <strain evidence="1">Yugu1</strain>
    </source>
</reference>
<evidence type="ECO:0000313" key="1">
    <source>
        <dbReference type="EMBL" id="RCV28751.1"/>
    </source>
</evidence>
<organism evidence="1">
    <name type="scientific">Setaria italica</name>
    <name type="common">Foxtail millet</name>
    <name type="synonym">Panicum italicum</name>
    <dbReference type="NCBI Taxonomy" id="4555"/>
    <lineage>
        <taxon>Eukaryota</taxon>
        <taxon>Viridiplantae</taxon>
        <taxon>Streptophyta</taxon>
        <taxon>Embryophyta</taxon>
        <taxon>Tracheophyta</taxon>
        <taxon>Spermatophyta</taxon>
        <taxon>Magnoliopsida</taxon>
        <taxon>Liliopsida</taxon>
        <taxon>Poales</taxon>
        <taxon>Poaceae</taxon>
        <taxon>PACMAD clade</taxon>
        <taxon>Panicoideae</taxon>
        <taxon>Panicodae</taxon>
        <taxon>Paniceae</taxon>
        <taxon>Cenchrinae</taxon>
        <taxon>Setaria</taxon>
    </lineage>
</organism>
<accession>A0A368RF33</accession>
<reference evidence="1" key="1">
    <citation type="journal article" date="2012" name="Nat. Biotechnol.">
        <title>Reference genome sequence of the model plant Setaria.</title>
        <authorList>
            <person name="Bennetzen J.L."/>
            <person name="Schmutz J."/>
            <person name="Wang H."/>
            <person name="Percifield R."/>
            <person name="Hawkins J."/>
            <person name="Pontaroli A.C."/>
            <person name="Estep M."/>
            <person name="Feng L."/>
            <person name="Vaughn J.N."/>
            <person name="Grimwood J."/>
            <person name="Jenkins J."/>
            <person name="Barry K."/>
            <person name="Lindquist E."/>
            <person name="Hellsten U."/>
            <person name="Deshpande S."/>
            <person name="Wang X."/>
            <person name="Wu X."/>
            <person name="Mitros T."/>
            <person name="Triplett J."/>
            <person name="Yang X."/>
            <person name="Ye C.Y."/>
            <person name="Mauro-Herrera M."/>
            <person name="Wang L."/>
            <person name="Li P."/>
            <person name="Sharma M."/>
            <person name="Sharma R."/>
            <person name="Ronald P.C."/>
            <person name="Panaud O."/>
            <person name="Kellogg E.A."/>
            <person name="Brutnell T.P."/>
            <person name="Doust A.N."/>
            <person name="Tuskan G.A."/>
            <person name="Rokhsar D."/>
            <person name="Devos K.M."/>
        </authorList>
    </citation>
    <scope>NUCLEOTIDE SEQUENCE [LARGE SCALE GENOMIC DNA]</scope>
    <source>
        <strain evidence="1">Yugu1</strain>
    </source>
</reference>
<gene>
    <name evidence="1" type="ORF">SETIT_5G428000v2</name>
</gene>
<dbReference type="EMBL" id="CM003532">
    <property type="protein sequence ID" value="RCV28751.1"/>
    <property type="molecule type" value="Genomic_DNA"/>
</dbReference>